<evidence type="ECO:0000256" key="1">
    <source>
        <dbReference type="SAM" id="MobiDB-lite"/>
    </source>
</evidence>
<feature type="region of interest" description="Disordered" evidence="1">
    <location>
        <begin position="43"/>
        <end position="115"/>
    </location>
</feature>
<proteinExistence type="predicted"/>
<sequence>MERYRRSSRKRGGGAVERSMLLATVSQRCYFTAGMSHRRGALRAVHHHRRSPRHVLPVGRENQRPRAPKPETDEVTRGSGFLLQLRTSPDDSRGKGSRLQRTASDPPGCESSWPG</sequence>
<dbReference type="AlphaFoldDB" id="A0AAV1F947"/>
<organism evidence="2 3">
    <name type="scientific">Xyrichtys novacula</name>
    <name type="common">Pearly razorfish</name>
    <name type="synonym">Hemipteronotus novacula</name>
    <dbReference type="NCBI Taxonomy" id="13765"/>
    <lineage>
        <taxon>Eukaryota</taxon>
        <taxon>Metazoa</taxon>
        <taxon>Chordata</taxon>
        <taxon>Craniata</taxon>
        <taxon>Vertebrata</taxon>
        <taxon>Euteleostomi</taxon>
        <taxon>Actinopterygii</taxon>
        <taxon>Neopterygii</taxon>
        <taxon>Teleostei</taxon>
        <taxon>Neoteleostei</taxon>
        <taxon>Acanthomorphata</taxon>
        <taxon>Eupercaria</taxon>
        <taxon>Labriformes</taxon>
        <taxon>Labridae</taxon>
        <taxon>Xyrichtys</taxon>
    </lineage>
</organism>
<keyword evidence="3" id="KW-1185">Reference proteome</keyword>
<evidence type="ECO:0000313" key="2">
    <source>
        <dbReference type="EMBL" id="CAJ1057543.1"/>
    </source>
</evidence>
<dbReference type="EMBL" id="OY660868">
    <property type="protein sequence ID" value="CAJ1057543.1"/>
    <property type="molecule type" value="Genomic_DNA"/>
</dbReference>
<reference evidence="2" key="1">
    <citation type="submission" date="2023-08" db="EMBL/GenBank/DDBJ databases">
        <authorList>
            <person name="Alioto T."/>
            <person name="Alioto T."/>
            <person name="Gomez Garrido J."/>
        </authorList>
    </citation>
    <scope>NUCLEOTIDE SEQUENCE</scope>
</reference>
<name>A0AAV1F947_XYRNO</name>
<dbReference type="Proteomes" id="UP001178508">
    <property type="component" value="Chromosome 5"/>
</dbReference>
<evidence type="ECO:0000313" key="3">
    <source>
        <dbReference type="Proteomes" id="UP001178508"/>
    </source>
</evidence>
<feature type="compositionally biased region" description="Basic and acidic residues" evidence="1">
    <location>
        <begin position="61"/>
        <end position="76"/>
    </location>
</feature>
<gene>
    <name evidence="2" type="ORF">XNOV1_A037020</name>
</gene>
<protein>
    <submittedName>
        <fullName evidence="2">Uncharacterized protein</fullName>
    </submittedName>
</protein>
<accession>A0AAV1F947</accession>
<feature type="compositionally biased region" description="Basic residues" evidence="1">
    <location>
        <begin position="43"/>
        <end position="53"/>
    </location>
</feature>